<reference evidence="2 3" key="1">
    <citation type="submission" date="2024-06" db="EMBL/GenBank/DDBJ databases">
        <title>Genomic Encyclopedia of Type Strains, Phase IV (KMG-IV): sequencing the most valuable type-strain genomes for metagenomic binning, comparative biology and taxonomic classification.</title>
        <authorList>
            <person name="Goeker M."/>
        </authorList>
    </citation>
    <scope>NUCLEOTIDE SEQUENCE [LARGE SCALE GENOMIC DNA]</scope>
    <source>
        <strain evidence="2 3">DSM 105042</strain>
    </source>
</reference>
<organism evidence="2 3">
    <name type="scientific">Pseudorhizobium tarimense</name>
    <dbReference type="NCBI Taxonomy" id="1079109"/>
    <lineage>
        <taxon>Bacteria</taxon>
        <taxon>Pseudomonadati</taxon>
        <taxon>Pseudomonadota</taxon>
        <taxon>Alphaproteobacteria</taxon>
        <taxon>Hyphomicrobiales</taxon>
        <taxon>Rhizobiaceae</taxon>
        <taxon>Rhizobium/Agrobacterium group</taxon>
        <taxon>Pseudorhizobium</taxon>
    </lineage>
</organism>
<gene>
    <name evidence="2" type="ORF">ABID21_003417</name>
</gene>
<dbReference type="PANTHER" id="PTHR44757">
    <property type="entry name" value="DIGUANYLATE CYCLASE DGCP"/>
    <property type="match status" value="1"/>
</dbReference>
<dbReference type="EMBL" id="JBEPLJ010000013">
    <property type="protein sequence ID" value="MET3587293.1"/>
    <property type="molecule type" value="Genomic_DNA"/>
</dbReference>
<dbReference type="PANTHER" id="PTHR44757:SF4">
    <property type="entry name" value="DIGUANYLATE CYCLASE DGCE-RELATED"/>
    <property type="match status" value="1"/>
</dbReference>
<comment type="caution">
    <text evidence="2">The sequence shown here is derived from an EMBL/GenBank/DDBJ whole genome shotgun (WGS) entry which is preliminary data.</text>
</comment>
<dbReference type="Proteomes" id="UP001549031">
    <property type="component" value="Unassembled WGS sequence"/>
</dbReference>
<proteinExistence type="predicted"/>
<evidence type="ECO:0000313" key="3">
    <source>
        <dbReference type="Proteomes" id="UP001549031"/>
    </source>
</evidence>
<feature type="domain" description="GGDEF" evidence="1">
    <location>
        <begin position="7"/>
        <end position="66"/>
    </location>
</feature>
<dbReference type="InterPro" id="IPR029787">
    <property type="entry name" value="Nucleotide_cyclase"/>
</dbReference>
<keyword evidence="3" id="KW-1185">Reference proteome</keyword>
<dbReference type="Gene3D" id="3.30.70.270">
    <property type="match status" value="1"/>
</dbReference>
<name>A0ABV2H9U2_9HYPH</name>
<dbReference type="InterPro" id="IPR052155">
    <property type="entry name" value="Biofilm_reg_signaling"/>
</dbReference>
<evidence type="ECO:0000313" key="2">
    <source>
        <dbReference type="EMBL" id="MET3587293.1"/>
    </source>
</evidence>
<accession>A0ABV2H9U2</accession>
<sequence length="79" mass="8262">MLNAGAESEAMEQARTLIDLISRPYIVDGQMLHVGASIGITILSGQAVDADELMRKAAVALLHARQGAVTARSASIAMI</sequence>
<dbReference type="SUPFAM" id="SSF55073">
    <property type="entry name" value="Nucleotide cyclase"/>
    <property type="match status" value="1"/>
</dbReference>
<dbReference type="Pfam" id="PF00990">
    <property type="entry name" value="GGDEF"/>
    <property type="match status" value="1"/>
</dbReference>
<dbReference type="InterPro" id="IPR000160">
    <property type="entry name" value="GGDEF_dom"/>
</dbReference>
<evidence type="ECO:0000259" key="1">
    <source>
        <dbReference type="Pfam" id="PF00990"/>
    </source>
</evidence>
<dbReference type="InterPro" id="IPR043128">
    <property type="entry name" value="Rev_trsase/Diguanyl_cyclase"/>
</dbReference>
<protein>
    <submittedName>
        <fullName evidence="2">Signal transduction protein with EAL and GGDEF domain</fullName>
    </submittedName>
</protein>